<organism evidence="2 3">
    <name type="scientific">Paenibacillus turicensis</name>
    <dbReference type="NCBI Taxonomy" id="160487"/>
    <lineage>
        <taxon>Bacteria</taxon>
        <taxon>Bacillati</taxon>
        <taxon>Bacillota</taxon>
        <taxon>Bacilli</taxon>
        <taxon>Bacillales</taxon>
        <taxon>Paenibacillaceae</taxon>
        <taxon>Paenibacillus</taxon>
    </lineage>
</organism>
<dbReference type="Proteomes" id="UP001519272">
    <property type="component" value="Unassembled WGS sequence"/>
</dbReference>
<sequence length="104" mass="12402">MLQDLDRKLLRLLFNFSRQKHRMPMWVELEYKMGLNKSQIIVGLRHLVEQQYIFWPDNPDLSTIVVLEVEDRDKVAGTNSGGMTSNHTKPKQYQDSNLDYWTKY</sequence>
<reference evidence="2 3" key="1">
    <citation type="submission" date="2021-03" db="EMBL/GenBank/DDBJ databases">
        <title>Genomic Encyclopedia of Type Strains, Phase IV (KMG-IV): sequencing the most valuable type-strain genomes for metagenomic binning, comparative biology and taxonomic classification.</title>
        <authorList>
            <person name="Goeker M."/>
        </authorList>
    </citation>
    <scope>NUCLEOTIDE SEQUENCE [LARGE SCALE GENOMIC DNA]</scope>
    <source>
        <strain evidence="2 3">DSM 14349</strain>
    </source>
</reference>
<evidence type="ECO:0000313" key="3">
    <source>
        <dbReference type="Proteomes" id="UP001519272"/>
    </source>
</evidence>
<evidence type="ECO:0000313" key="2">
    <source>
        <dbReference type="EMBL" id="MBP1907030.1"/>
    </source>
</evidence>
<comment type="caution">
    <text evidence="2">The sequence shown here is derived from an EMBL/GenBank/DDBJ whole genome shotgun (WGS) entry which is preliminary data.</text>
</comment>
<keyword evidence="3" id="KW-1185">Reference proteome</keyword>
<proteinExistence type="predicted"/>
<name>A0ABS4FWY3_9BACL</name>
<feature type="region of interest" description="Disordered" evidence="1">
    <location>
        <begin position="75"/>
        <end position="104"/>
    </location>
</feature>
<dbReference type="EMBL" id="JAGGKG010000021">
    <property type="protein sequence ID" value="MBP1907030.1"/>
    <property type="molecule type" value="Genomic_DNA"/>
</dbReference>
<dbReference type="RefSeq" id="WP_210090619.1">
    <property type="nucleotide sequence ID" value="NZ_JAGGKG010000021.1"/>
</dbReference>
<gene>
    <name evidence="2" type="ORF">J2Z32_003695</name>
</gene>
<protein>
    <submittedName>
        <fullName evidence="2">Uncharacterized protein</fullName>
    </submittedName>
</protein>
<feature type="compositionally biased region" description="Polar residues" evidence="1">
    <location>
        <begin position="77"/>
        <end position="104"/>
    </location>
</feature>
<evidence type="ECO:0000256" key="1">
    <source>
        <dbReference type="SAM" id="MobiDB-lite"/>
    </source>
</evidence>
<accession>A0ABS4FWY3</accession>